<keyword evidence="4 8" id="KW-1133">Transmembrane helix</keyword>
<keyword evidence="12" id="KW-1185">Reference proteome</keyword>
<feature type="transmembrane region" description="Helical" evidence="8">
    <location>
        <begin position="298"/>
        <end position="318"/>
    </location>
</feature>
<dbReference type="PANTHER" id="PTHR34390:SF2">
    <property type="entry name" value="SUCCINATE TRANSPORTER SUBUNIT YJJP-RELATED"/>
    <property type="match status" value="1"/>
</dbReference>
<sequence length="553" mass="57810">MSTGKEPQPPRDRVLGDDPNPPVSAMRRISIEELNTPEARVGSVRGPGKRTAGANQGTAAGAAKRRAPAETGQVGVSATGKPVVPARANPVALSKLSRLLQSDAPPTQAFSIVDRLVGSPYANPKVNTSAHDASARKTLEFALDLAETMFRYGAGALEVETSIIASTAALGLSNVDVDITNQSINLNYSPPDTVPYALLRVVRSWTNNYAGLALVHQLVSDIVGGGVTRQQSVDRLRGITRNPKPFPRWIVAGAGGGFAALFVLFIGGSWQGALIAFASSLLVAQIAKYGGRWHVPEFFSTAASSFVVTALAILFYALDVPISPAIVVSGGILLLLPSARFVSAVQDAINGFPVTAAGRLFSATLVYASILSGIMAALVLSELLGAPAVNVLGIDKISYPGWILVLLVVCAVILGAITEQSAHKLLLPTGAVALLGYLIMLGAQALGAGDRLAPAVAATFIGMAARWVALRMGAPQLVIAVPAIVFLLPGLMIFRAMYGIGLNPEDMTGGMIDMFNAFLIILAIAGGVVFGDTIARPFTRGHGSNERKNIRRR</sequence>
<feature type="transmembrane region" description="Helical" evidence="8">
    <location>
        <begin position="425"/>
        <end position="446"/>
    </location>
</feature>
<dbReference type="GO" id="GO:0022857">
    <property type="term" value="F:transmembrane transporter activity"/>
    <property type="evidence" value="ECO:0007669"/>
    <property type="project" value="InterPro"/>
</dbReference>
<reference evidence="11 12" key="1">
    <citation type="submission" date="2020-08" db="EMBL/GenBank/DDBJ databases">
        <title>Sequencing the genomes of 1000 actinobacteria strains.</title>
        <authorList>
            <person name="Klenk H.-P."/>
        </authorList>
    </citation>
    <scope>NUCLEOTIDE SEQUENCE [LARGE SCALE GENOMIC DNA]</scope>
    <source>
        <strain evidence="11 12">DSM 22826</strain>
    </source>
</reference>
<name>A0A839QTP3_9MICC</name>
<dbReference type="AlphaFoldDB" id="A0A839QTP3"/>
<dbReference type="Proteomes" id="UP000523000">
    <property type="component" value="Unassembled WGS sequence"/>
</dbReference>
<keyword evidence="5 8" id="KW-0472">Membrane</keyword>
<gene>
    <name evidence="11" type="ORF">E9229_001592</name>
</gene>
<organism evidence="11 12">
    <name type="scientific">Paeniglutamicibacter cryotolerans</name>
    <dbReference type="NCBI Taxonomy" id="670079"/>
    <lineage>
        <taxon>Bacteria</taxon>
        <taxon>Bacillati</taxon>
        <taxon>Actinomycetota</taxon>
        <taxon>Actinomycetes</taxon>
        <taxon>Micrococcales</taxon>
        <taxon>Micrococcaceae</taxon>
        <taxon>Paeniglutamicibacter</taxon>
    </lineage>
</organism>
<dbReference type="GO" id="GO:0015744">
    <property type="term" value="P:succinate transport"/>
    <property type="evidence" value="ECO:0007669"/>
    <property type="project" value="TreeGrafter"/>
</dbReference>
<dbReference type="GO" id="GO:0005886">
    <property type="term" value="C:plasma membrane"/>
    <property type="evidence" value="ECO:0007669"/>
    <property type="project" value="UniProtKB-SubCell"/>
</dbReference>
<feature type="transmembrane region" description="Helical" evidence="8">
    <location>
        <begin position="357"/>
        <end position="379"/>
    </location>
</feature>
<comment type="similarity">
    <text evidence="6">Belongs to the ThrE exporter (TC 2.A.79) family.</text>
</comment>
<dbReference type="InterPro" id="IPR050539">
    <property type="entry name" value="ThrE_Dicarb/AminoAcid_Exp"/>
</dbReference>
<protein>
    <submittedName>
        <fullName evidence="11">Uncharacterized membrane protein YjjP (DUF1212 family)</fullName>
    </submittedName>
</protein>
<feature type="domain" description="Threonine/serine exporter-like N-terminal" evidence="9">
    <location>
        <begin position="141"/>
        <end position="380"/>
    </location>
</feature>
<evidence type="ECO:0000256" key="5">
    <source>
        <dbReference type="ARBA" id="ARBA00023136"/>
    </source>
</evidence>
<proteinExistence type="inferred from homology"/>
<keyword evidence="3 8" id="KW-0812">Transmembrane</keyword>
<evidence type="ECO:0000313" key="11">
    <source>
        <dbReference type="EMBL" id="MBB2995401.1"/>
    </source>
</evidence>
<feature type="transmembrane region" description="Helical" evidence="8">
    <location>
        <begin position="477"/>
        <end position="498"/>
    </location>
</feature>
<evidence type="ECO:0000259" key="10">
    <source>
        <dbReference type="Pfam" id="PF12821"/>
    </source>
</evidence>
<evidence type="ECO:0000313" key="12">
    <source>
        <dbReference type="Proteomes" id="UP000523000"/>
    </source>
</evidence>
<dbReference type="InterPro" id="IPR024528">
    <property type="entry name" value="ThrE_2"/>
</dbReference>
<comment type="caution">
    <text evidence="11">The sequence shown here is derived from an EMBL/GenBank/DDBJ whole genome shotgun (WGS) entry which is preliminary data.</text>
</comment>
<keyword evidence="2" id="KW-1003">Cell membrane</keyword>
<feature type="transmembrane region" description="Helical" evidence="8">
    <location>
        <begin position="452"/>
        <end position="470"/>
    </location>
</feature>
<evidence type="ECO:0000256" key="6">
    <source>
        <dbReference type="ARBA" id="ARBA00034125"/>
    </source>
</evidence>
<evidence type="ECO:0000256" key="4">
    <source>
        <dbReference type="ARBA" id="ARBA00022989"/>
    </source>
</evidence>
<evidence type="ECO:0000256" key="8">
    <source>
        <dbReference type="SAM" id="Phobius"/>
    </source>
</evidence>
<feature type="domain" description="Threonine/Serine exporter ThrE" evidence="10">
    <location>
        <begin position="406"/>
        <end position="533"/>
    </location>
</feature>
<feature type="transmembrane region" description="Helical" evidence="8">
    <location>
        <begin position="272"/>
        <end position="291"/>
    </location>
</feature>
<feature type="transmembrane region" description="Helical" evidence="8">
    <location>
        <begin position="399"/>
        <end position="418"/>
    </location>
</feature>
<evidence type="ECO:0000256" key="2">
    <source>
        <dbReference type="ARBA" id="ARBA00022475"/>
    </source>
</evidence>
<dbReference type="RefSeq" id="WP_312855629.1">
    <property type="nucleotide sequence ID" value="NZ_BAABGK010000090.1"/>
</dbReference>
<comment type="subcellular location">
    <subcellularLocation>
        <location evidence="1">Cell membrane</location>
        <topology evidence="1">Multi-pass membrane protein</topology>
    </subcellularLocation>
</comment>
<evidence type="ECO:0000256" key="3">
    <source>
        <dbReference type="ARBA" id="ARBA00022692"/>
    </source>
</evidence>
<feature type="transmembrane region" description="Helical" evidence="8">
    <location>
        <begin position="324"/>
        <end position="345"/>
    </location>
</feature>
<feature type="region of interest" description="Disordered" evidence="7">
    <location>
        <begin position="1"/>
        <end position="78"/>
    </location>
</feature>
<accession>A0A839QTP3</accession>
<dbReference type="EMBL" id="JACHVS010000001">
    <property type="protein sequence ID" value="MBB2995401.1"/>
    <property type="molecule type" value="Genomic_DNA"/>
</dbReference>
<evidence type="ECO:0000259" key="9">
    <source>
        <dbReference type="Pfam" id="PF06738"/>
    </source>
</evidence>
<dbReference type="Pfam" id="PF06738">
    <property type="entry name" value="ThrE"/>
    <property type="match status" value="1"/>
</dbReference>
<feature type="compositionally biased region" description="Low complexity" evidence="7">
    <location>
        <begin position="51"/>
        <end position="62"/>
    </location>
</feature>
<feature type="transmembrane region" description="Helical" evidence="8">
    <location>
        <begin position="510"/>
        <end position="530"/>
    </location>
</feature>
<evidence type="ECO:0000256" key="1">
    <source>
        <dbReference type="ARBA" id="ARBA00004651"/>
    </source>
</evidence>
<evidence type="ECO:0000256" key="7">
    <source>
        <dbReference type="SAM" id="MobiDB-lite"/>
    </source>
</evidence>
<dbReference type="PANTHER" id="PTHR34390">
    <property type="entry name" value="UPF0442 PROTEIN YJJB-RELATED"/>
    <property type="match status" value="1"/>
</dbReference>
<dbReference type="InterPro" id="IPR010619">
    <property type="entry name" value="ThrE-like_N"/>
</dbReference>
<dbReference type="Pfam" id="PF12821">
    <property type="entry name" value="ThrE_2"/>
    <property type="match status" value="1"/>
</dbReference>